<evidence type="ECO:0000259" key="2">
    <source>
        <dbReference type="PROSITE" id="PS50110"/>
    </source>
</evidence>
<dbReference type="PROSITE" id="PS50110">
    <property type="entry name" value="RESPONSE_REGULATORY"/>
    <property type="match status" value="1"/>
</dbReference>
<dbReference type="SMART" id="SM00448">
    <property type="entry name" value="REC"/>
    <property type="match status" value="1"/>
</dbReference>
<name>L0A2V3_DEIPD</name>
<evidence type="ECO:0000313" key="4">
    <source>
        <dbReference type="Proteomes" id="UP000010467"/>
    </source>
</evidence>
<dbReference type="AlphaFoldDB" id="L0A2V3"/>
<keyword evidence="1" id="KW-0597">Phosphoprotein</keyword>
<dbReference type="HOGENOM" id="CLU_000445_69_17_0"/>
<dbReference type="EMBL" id="CP003382">
    <property type="protein sequence ID" value="AFZ68213.1"/>
    <property type="molecule type" value="Genomic_DNA"/>
</dbReference>
<dbReference type="CDD" id="cd17557">
    <property type="entry name" value="REC_Rcp-like"/>
    <property type="match status" value="1"/>
</dbReference>
<dbReference type="KEGG" id="dpd:Deipe_2749"/>
<feature type="modified residue" description="4-aspartylphosphate" evidence="1">
    <location>
        <position position="67"/>
    </location>
</feature>
<dbReference type="InterPro" id="IPR001789">
    <property type="entry name" value="Sig_transdc_resp-reg_receiver"/>
</dbReference>
<dbReference type="STRING" id="937777.Deipe_2749"/>
<proteinExistence type="predicted"/>
<feature type="domain" description="Response regulatory" evidence="2">
    <location>
        <begin position="9"/>
        <end position="134"/>
    </location>
</feature>
<dbReference type="PANTHER" id="PTHR44520">
    <property type="entry name" value="RESPONSE REGULATOR RCP1-RELATED"/>
    <property type="match status" value="1"/>
</dbReference>
<dbReference type="InterPro" id="IPR052893">
    <property type="entry name" value="TCS_response_regulator"/>
</dbReference>
<dbReference type="RefSeq" id="WP_015236515.1">
    <property type="nucleotide sequence ID" value="NC_019793.1"/>
</dbReference>
<dbReference type="InterPro" id="IPR011006">
    <property type="entry name" value="CheY-like_superfamily"/>
</dbReference>
<dbReference type="GO" id="GO:0000160">
    <property type="term" value="P:phosphorelay signal transduction system"/>
    <property type="evidence" value="ECO:0007669"/>
    <property type="project" value="InterPro"/>
</dbReference>
<dbReference type="PANTHER" id="PTHR44520:SF2">
    <property type="entry name" value="RESPONSE REGULATOR RCP1"/>
    <property type="match status" value="1"/>
</dbReference>
<dbReference type="PATRIC" id="fig|937777.3.peg.2763"/>
<accession>L0A2V3</accession>
<dbReference type="SUPFAM" id="SSF52172">
    <property type="entry name" value="CheY-like"/>
    <property type="match status" value="1"/>
</dbReference>
<organism evidence="3 4">
    <name type="scientific">Deinococcus peraridilitoris (strain DSM 19664 / LMG 22246 / CIP 109416 / KR-200)</name>
    <dbReference type="NCBI Taxonomy" id="937777"/>
    <lineage>
        <taxon>Bacteria</taxon>
        <taxon>Thermotogati</taxon>
        <taxon>Deinococcota</taxon>
        <taxon>Deinococci</taxon>
        <taxon>Deinococcales</taxon>
        <taxon>Deinococcaceae</taxon>
        <taxon>Deinococcus</taxon>
    </lineage>
</organism>
<gene>
    <name evidence="3" type="ordered locus">Deipe_2749</name>
</gene>
<sequence>MTQKKRTVDILLVEDNKGDVALAKAAFLEADFPANIHVVRNGEEAISYLHRHPPYEAVVHPDLILLDLNLPGKSGFDVLDAVKGNPELRRIPIVILTTSSAKEDIEKTYDMHANSFTTKPSGIERFIDFVQSLESFWVQNAHLPPKRHG</sequence>
<dbReference type="Gene3D" id="3.40.50.2300">
    <property type="match status" value="1"/>
</dbReference>
<protein>
    <submittedName>
        <fullName evidence="3">CheY-like receiver domain-containing protein</fullName>
    </submittedName>
</protein>
<dbReference type="eggNOG" id="COG0784">
    <property type="taxonomic scope" value="Bacteria"/>
</dbReference>
<reference evidence="4" key="1">
    <citation type="submission" date="2012-03" db="EMBL/GenBank/DDBJ databases">
        <title>Complete sequence of chromosome of Deinococcus peraridilitoris DSM 19664.</title>
        <authorList>
            <person name="Lucas S."/>
            <person name="Copeland A."/>
            <person name="Lapidus A."/>
            <person name="Glavina del Rio T."/>
            <person name="Dalin E."/>
            <person name="Tice H."/>
            <person name="Bruce D."/>
            <person name="Goodwin L."/>
            <person name="Pitluck S."/>
            <person name="Peters L."/>
            <person name="Mikhailova N."/>
            <person name="Lu M."/>
            <person name="Kyrpides N."/>
            <person name="Mavromatis K."/>
            <person name="Ivanova N."/>
            <person name="Brettin T."/>
            <person name="Detter J.C."/>
            <person name="Han C."/>
            <person name="Larimer F."/>
            <person name="Land M."/>
            <person name="Hauser L."/>
            <person name="Markowitz V."/>
            <person name="Cheng J.-F."/>
            <person name="Hugenholtz P."/>
            <person name="Woyke T."/>
            <person name="Wu D."/>
            <person name="Pukall R."/>
            <person name="Steenblock K."/>
            <person name="Brambilla E."/>
            <person name="Klenk H.-P."/>
            <person name="Eisen J.A."/>
        </authorList>
    </citation>
    <scope>NUCLEOTIDE SEQUENCE [LARGE SCALE GENOMIC DNA]</scope>
    <source>
        <strain evidence="4">DSM 19664 / LMG 22246 / CIP 109416 / KR-200</strain>
    </source>
</reference>
<dbReference type="Pfam" id="PF00072">
    <property type="entry name" value="Response_reg"/>
    <property type="match status" value="1"/>
</dbReference>
<evidence type="ECO:0000313" key="3">
    <source>
        <dbReference type="EMBL" id="AFZ68213.1"/>
    </source>
</evidence>
<dbReference type="Proteomes" id="UP000010467">
    <property type="component" value="Chromosome"/>
</dbReference>
<keyword evidence="4" id="KW-1185">Reference proteome</keyword>
<evidence type="ECO:0000256" key="1">
    <source>
        <dbReference type="PROSITE-ProRule" id="PRU00169"/>
    </source>
</evidence>
<dbReference type="OrthoDB" id="9785718at2"/>